<evidence type="ECO:0000256" key="6">
    <source>
        <dbReference type="SAM" id="MobiDB-lite"/>
    </source>
</evidence>
<evidence type="ECO:0000259" key="7">
    <source>
        <dbReference type="PROSITE" id="PS50158"/>
    </source>
</evidence>
<evidence type="ECO:0000256" key="4">
    <source>
        <dbReference type="ARBA" id="ARBA00022801"/>
    </source>
</evidence>
<evidence type="ECO:0000256" key="1">
    <source>
        <dbReference type="ARBA" id="ARBA00022670"/>
    </source>
</evidence>
<dbReference type="InterPro" id="IPR013103">
    <property type="entry name" value="RVT_2"/>
</dbReference>
<evidence type="ECO:0000256" key="5">
    <source>
        <dbReference type="PROSITE-ProRule" id="PRU00047"/>
    </source>
</evidence>
<dbReference type="GO" id="GO:0071897">
    <property type="term" value="P:DNA biosynthetic process"/>
    <property type="evidence" value="ECO:0007669"/>
    <property type="project" value="UniProtKB-ARBA"/>
</dbReference>
<comment type="caution">
    <text evidence="9">The sequence shown here is derived from an EMBL/GenBank/DDBJ whole genome shotgun (WGS) entry which is preliminary data.</text>
</comment>
<dbReference type="GO" id="GO:0004190">
    <property type="term" value="F:aspartic-type endopeptidase activity"/>
    <property type="evidence" value="ECO:0007669"/>
    <property type="project" value="UniProtKB-KW"/>
</dbReference>
<dbReference type="InterPro" id="IPR057670">
    <property type="entry name" value="SH3_retrovirus"/>
</dbReference>
<organism evidence="9 11">
    <name type="scientific">Parthenolecanium corni</name>
    <dbReference type="NCBI Taxonomy" id="536013"/>
    <lineage>
        <taxon>Eukaryota</taxon>
        <taxon>Metazoa</taxon>
        <taxon>Ecdysozoa</taxon>
        <taxon>Arthropoda</taxon>
        <taxon>Hexapoda</taxon>
        <taxon>Insecta</taxon>
        <taxon>Pterygota</taxon>
        <taxon>Neoptera</taxon>
        <taxon>Paraneoptera</taxon>
        <taxon>Hemiptera</taxon>
        <taxon>Sternorrhyncha</taxon>
        <taxon>Coccoidea</taxon>
        <taxon>Coccidae</taxon>
        <taxon>Parthenolecanium</taxon>
    </lineage>
</organism>
<dbReference type="Pfam" id="PF25597">
    <property type="entry name" value="SH3_retrovirus"/>
    <property type="match status" value="1"/>
</dbReference>
<keyword evidence="2" id="KW-0479">Metal-binding</keyword>
<dbReference type="PANTHER" id="PTHR42648">
    <property type="entry name" value="TRANSPOSASE, PUTATIVE-RELATED"/>
    <property type="match status" value="1"/>
</dbReference>
<dbReference type="SUPFAM" id="SSF53098">
    <property type="entry name" value="Ribonuclease H-like"/>
    <property type="match status" value="1"/>
</dbReference>
<gene>
    <name evidence="9" type="ORF">V9T40_001243</name>
    <name evidence="10" type="ORF">V9T40_007821</name>
</gene>
<dbReference type="Pfam" id="PF13976">
    <property type="entry name" value="gag_pre-integrs"/>
    <property type="match status" value="1"/>
</dbReference>
<dbReference type="InterPro" id="IPR001878">
    <property type="entry name" value="Znf_CCHC"/>
</dbReference>
<feature type="compositionally biased region" description="Polar residues" evidence="6">
    <location>
        <begin position="818"/>
        <end position="837"/>
    </location>
</feature>
<dbReference type="Pfam" id="PF22936">
    <property type="entry name" value="Pol_BBD"/>
    <property type="match status" value="1"/>
</dbReference>
<dbReference type="PANTHER" id="PTHR42648:SF28">
    <property type="entry name" value="TRANSPOSON-ENCODED PROTEIN WITH RIBONUCLEASE H-LIKE AND RETROVIRUS ZINC FINGER-LIKE DOMAINS"/>
    <property type="match status" value="1"/>
</dbReference>
<evidence type="ECO:0000256" key="3">
    <source>
        <dbReference type="ARBA" id="ARBA00022750"/>
    </source>
</evidence>
<keyword evidence="5" id="KW-0862">Zinc</keyword>
<dbReference type="CDD" id="cd09272">
    <property type="entry name" value="RNase_HI_RT_Ty1"/>
    <property type="match status" value="1"/>
</dbReference>
<dbReference type="Gene3D" id="3.30.420.10">
    <property type="entry name" value="Ribonuclease H-like superfamily/Ribonuclease H"/>
    <property type="match status" value="1"/>
</dbReference>
<evidence type="ECO:0000259" key="8">
    <source>
        <dbReference type="PROSITE" id="PS50994"/>
    </source>
</evidence>
<evidence type="ECO:0000256" key="2">
    <source>
        <dbReference type="ARBA" id="ARBA00022723"/>
    </source>
</evidence>
<dbReference type="GO" id="GO:0008270">
    <property type="term" value="F:zinc ion binding"/>
    <property type="evidence" value="ECO:0007669"/>
    <property type="project" value="UniProtKB-KW"/>
</dbReference>
<dbReference type="SMART" id="SM00343">
    <property type="entry name" value="ZnF_C2HC"/>
    <property type="match status" value="1"/>
</dbReference>
<dbReference type="InterPro" id="IPR036397">
    <property type="entry name" value="RNaseH_sf"/>
</dbReference>
<evidence type="ECO:0000313" key="11">
    <source>
        <dbReference type="Proteomes" id="UP001367676"/>
    </source>
</evidence>
<feature type="domain" description="Integrase catalytic" evidence="8">
    <location>
        <begin position="507"/>
        <end position="683"/>
    </location>
</feature>
<dbReference type="EMBL" id="JBBCAQ010000034">
    <property type="protein sequence ID" value="KAK7580614.1"/>
    <property type="molecule type" value="Genomic_DNA"/>
</dbReference>
<dbReference type="EMBL" id="JBBCAQ010000020">
    <property type="protein sequence ID" value="KAK7593069.1"/>
    <property type="molecule type" value="Genomic_DNA"/>
</dbReference>
<feature type="domain" description="CCHC-type" evidence="7">
    <location>
        <begin position="230"/>
        <end position="245"/>
    </location>
</feature>
<evidence type="ECO:0000313" key="10">
    <source>
        <dbReference type="EMBL" id="KAK7593069.1"/>
    </source>
</evidence>
<dbReference type="InterPro" id="IPR039537">
    <property type="entry name" value="Retrotran_Ty1/copia-like"/>
</dbReference>
<dbReference type="Pfam" id="PF00665">
    <property type="entry name" value="rve"/>
    <property type="match status" value="1"/>
</dbReference>
<dbReference type="SUPFAM" id="SSF56672">
    <property type="entry name" value="DNA/RNA polymerases"/>
    <property type="match status" value="1"/>
</dbReference>
<keyword evidence="5" id="KW-0863">Zinc-finger</keyword>
<accession>A0AAN9TEL3</accession>
<name>A0AAN9TEL3_9HEMI</name>
<keyword evidence="11" id="KW-1185">Reference proteome</keyword>
<proteinExistence type="predicted"/>
<reference evidence="9 11" key="1">
    <citation type="submission" date="2024-03" db="EMBL/GenBank/DDBJ databases">
        <title>Adaptation during the transition from Ophiocordyceps entomopathogen to insect associate is accompanied by gene loss and intensified selection.</title>
        <authorList>
            <person name="Ward C.M."/>
            <person name="Onetto C.A."/>
            <person name="Borneman A.R."/>
        </authorList>
    </citation>
    <scope>NUCLEOTIDE SEQUENCE [LARGE SCALE GENOMIC DNA]</scope>
    <source>
        <strain evidence="9">AWRI1</strain>
        <tissue evidence="9">Single Adult Female</tissue>
    </source>
</reference>
<dbReference type="Pfam" id="PF14223">
    <property type="entry name" value="Retrotran_gag_2"/>
    <property type="match status" value="1"/>
</dbReference>
<keyword evidence="4" id="KW-0378">Hydrolase</keyword>
<dbReference type="InterPro" id="IPR025724">
    <property type="entry name" value="GAG-pre-integrase_dom"/>
</dbReference>
<dbReference type="PROSITE" id="PS50994">
    <property type="entry name" value="INTEGRASE"/>
    <property type="match status" value="1"/>
</dbReference>
<feature type="region of interest" description="Disordered" evidence="6">
    <location>
        <begin position="755"/>
        <end position="845"/>
    </location>
</feature>
<protein>
    <submittedName>
        <fullName evidence="9">Uncharacterized protein</fullName>
    </submittedName>
</protein>
<keyword evidence="1" id="KW-0645">Protease</keyword>
<dbReference type="GO" id="GO:0015074">
    <property type="term" value="P:DNA integration"/>
    <property type="evidence" value="ECO:0007669"/>
    <property type="project" value="InterPro"/>
</dbReference>
<keyword evidence="3" id="KW-0064">Aspartyl protease</keyword>
<dbReference type="Proteomes" id="UP001367676">
    <property type="component" value="Unassembled WGS sequence"/>
</dbReference>
<dbReference type="SUPFAM" id="SSF57756">
    <property type="entry name" value="Retrovirus zinc finger-like domains"/>
    <property type="match status" value="1"/>
</dbReference>
<feature type="compositionally biased region" description="Polar residues" evidence="6">
    <location>
        <begin position="759"/>
        <end position="769"/>
    </location>
</feature>
<evidence type="ECO:0000313" key="9">
    <source>
        <dbReference type="EMBL" id="KAK7580614.1"/>
    </source>
</evidence>
<dbReference type="InterPro" id="IPR001584">
    <property type="entry name" value="Integrase_cat-core"/>
</dbReference>
<dbReference type="InterPro" id="IPR043502">
    <property type="entry name" value="DNA/RNA_pol_sf"/>
</dbReference>
<dbReference type="InterPro" id="IPR054722">
    <property type="entry name" value="PolX-like_BBD"/>
</dbReference>
<dbReference type="Pfam" id="PF07727">
    <property type="entry name" value="RVT_2"/>
    <property type="match status" value="1"/>
</dbReference>
<dbReference type="GO" id="GO:0042575">
    <property type="term" value="C:DNA polymerase complex"/>
    <property type="evidence" value="ECO:0007669"/>
    <property type="project" value="UniProtKB-ARBA"/>
</dbReference>
<dbReference type="PROSITE" id="PS50158">
    <property type="entry name" value="ZF_CCHC"/>
    <property type="match status" value="1"/>
</dbReference>
<dbReference type="InterPro" id="IPR036875">
    <property type="entry name" value="Znf_CCHC_sf"/>
</dbReference>
<dbReference type="InterPro" id="IPR012337">
    <property type="entry name" value="RNaseH-like_sf"/>
</dbReference>
<feature type="compositionally biased region" description="Acidic residues" evidence="6">
    <location>
        <begin position="776"/>
        <end position="785"/>
    </location>
</feature>
<dbReference type="Gene3D" id="4.10.60.10">
    <property type="entry name" value="Zinc finger, CCHC-type"/>
    <property type="match status" value="1"/>
</dbReference>
<sequence>MSGEDAVTSWNPKRFDGTEYSKFRLRFILFVKRKEWHSVLESPRPADTNENKTRVEAWDKLDVKVQSTLVNAVTDQILDEIQHETTAKGMVSILDSVYLRKTLMMRVLAKKNLLNLHMTEGEDAQQFFSRFEKHISALKDAGENISQEEKLSYLLIILPDRYVHIIDVLDALPKESQTVDYVKGKMLFDHCKNGSAAESLTEAMALKTQVLNRPYRPSYQGSNTPGPSYRCHRCGAQGHFRRDCRVDLSRQNNITSFNSTSRTVTGKGSGSSRNVAVNNTEVGNTEVEVSSFMVRVSTTNEMDNKSSSSKCSESSSKPAEIHWIVDSGCTDHIVTSKDLLSNIKKLEYSVSIKVADGFIIKSSFIGNVRTFTVVGGVKKEILVKNVYLAPELGSNLLSIHCITVAGFSFFAKGATAEIRNPLEDLVGVATKVNKLYHLITYMSENVVCGAVDVSGLFSGEAEKWHRMLGHINYKDLQTLCSNQLLEGLPKRIGEAPEACDVCLESKFCNMPHSSTRTRADDVLEMVHSDVNFVSPTGHKGEIGFVTFIDDFSRLAKVYCIKSKSEVVNCFKHYVNTMSNLLNRKVKCLRCDRGTEYLNKEFDMFCSSLGIIVKPSPPYVHELNGTAERYNRTVMDRARCLLAEAKIAKKYWPECVMTAAYLGNRVLANTIERKTPYEIFFGKRPSALNLRIFGSEVFVRIPEIKRKYKVDPKAEKGKLVGYSETGYRVLVEGKIKESPYVKLAENRVRQPTEKLKNIAPTRSSAASTKTPIAGFGEYEDSSDDGDNPAVPEIAQENVEAADSHVQQDAENQENEEINFPNTSQINNQDSPEGSSETITRPAREKKTPSKFADYVVEVKLCTRICVPENFKEASTGVDAEKWKQAMDEEIQVLEKNQAWELTTSPSQKEIVPVKWVYRVKSSGKFKARLVAVGFRQPFREEEENYSPVAAMGTLRIILAFSCHFGLSIHQMDVEAAFLNGKVRGEVYVSQPKGYEIGNGKAYRLKKALYGLRGSPRAWYDCFHEFMIGQGFNCSDYDSCLYVKHISNGLLALILYVDDLLIFSQDESLVLELKIELKRRFRMTDLGCIRNYLGMSIEYNRQARIMKIDQAEYIRSLAAKYCVDNMRSYRTPMEKNLSLPFSDCVDETNDFITDYRRLIGALLFVSSGTRLDVSYAVNYLSRFQKCATRTHFRYALRVLKYLQETQNLKLLFDGNSNTPVEGWADADWAADAIDRKSTGGILIRVFGNPAIWICRKQNSVARASTYAEYVALADTVSELFSVVGILANLKVKINKPISIFEDNSSAIVLANKGKFTKKGKHIEVAYKFVTDYILKGFITVLKIDSKRQIADILTKALSAEKFMELRSAASIR</sequence>
<dbReference type="GO" id="GO:0003676">
    <property type="term" value="F:nucleic acid binding"/>
    <property type="evidence" value="ECO:0007669"/>
    <property type="project" value="InterPro"/>
</dbReference>
<dbReference type="GO" id="GO:0006508">
    <property type="term" value="P:proteolysis"/>
    <property type="evidence" value="ECO:0007669"/>
    <property type="project" value="UniProtKB-KW"/>
</dbReference>